<accession>A0ABV7DC61</accession>
<keyword evidence="2" id="KW-1185">Reference proteome</keyword>
<comment type="caution">
    <text evidence="1">The sequence shown here is derived from an EMBL/GenBank/DDBJ whole genome shotgun (WGS) entry which is preliminary data.</text>
</comment>
<evidence type="ECO:0000313" key="1">
    <source>
        <dbReference type="EMBL" id="MFC3072079.1"/>
    </source>
</evidence>
<evidence type="ECO:0000313" key="2">
    <source>
        <dbReference type="Proteomes" id="UP001595377"/>
    </source>
</evidence>
<dbReference type="PROSITE" id="PS51257">
    <property type="entry name" value="PROKAR_LIPOPROTEIN"/>
    <property type="match status" value="1"/>
</dbReference>
<sequence length="536" mass="58572">MGAVRIDWRACVGAWLLALFVACLPARADYLAEPGEAARAIDKVVDGLSPAPQAHTIRITDREITLVLRDAARAGDMNEWRVRTASRLFFAFESVRGPTPVAAPGMVADLASGLFALDAVALDRVDTVAAKAVAYAKLEDGGAVKSIEIARRVHLLPSPSYGDIRWSIYVASPRESATVYADAGGEIVGGDLSNTNRARNMHLIDDEDWPKEAALESLLGAAGSGRVVRDLTVDSRSVQVKADHPTQKEQTVSYTWTVSGVTRSASAWPLFPGTDPEQVFSLSEVDLSSLSAIREAAKTAWGNDRSTINYMMLRRFTDGPGKPELRWTVRFTDFATGGEVAFISNSGSVDLTATGEVRAVDLPPSRRKSRDWLDPATTLKVFGMLREQFGETARFAEIIVDRESMQILAEVPDAPGTMRNYHVTERGISASGMMMPWEAEFRPERLYTLDDIAFFSADKLGELTARTFTRLHVGPEMARSRYTFSIGQLMTPTGDFMVPSPDGKVTLEIRIESPDGWKGGRITYSSAGEEIDIVMP</sequence>
<dbReference type="Proteomes" id="UP001595377">
    <property type="component" value="Unassembled WGS sequence"/>
</dbReference>
<organism evidence="1 2">
    <name type="scientific">Shinella pollutisoli</name>
    <dbReference type="NCBI Taxonomy" id="2250594"/>
    <lineage>
        <taxon>Bacteria</taxon>
        <taxon>Pseudomonadati</taxon>
        <taxon>Pseudomonadota</taxon>
        <taxon>Alphaproteobacteria</taxon>
        <taxon>Hyphomicrobiales</taxon>
        <taxon>Rhizobiaceae</taxon>
        <taxon>Shinella</taxon>
    </lineage>
</organism>
<name>A0ABV7DC61_9HYPH</name>
<protein>
    <submittedName>
        <fullName evidence="1">Uncharacterized protein</fullName>
    </submittedName>
</protein>
<dbReference type="EMBL" id="JBHRSP010000003">
    <property type="protein sequence ID" value="MFC3072079.1"/>
    <property type="molecule type" value="Genomic_DNA"/>
</dbReference>
<gene>
    <name evidence="1" type="ORF">ACFOHH_03065</name>
</gene>
<dbReference type="RefSeq" id="WP_257315818.1">
    <property type="nucleotide sequence ID" value="NZ_JANFDG010000015.1"/>
</dbReference>
<proteinExistence type="predicted"/>
<reference evidence="2" key="1">
    <citation type="journal article" date="2019" name="Int. J. Syst. Evol. Microbiol.">
        <title>The Global Catalogue of Microorganisms (GCM) 10K type strain sequencing project: providing services to taxonomists for standard genome sequencing and annotation.</title>
        <authorList>
            <consortium name="The Broad Institute Genomics Platform"/>
            <consortium name="The Broad Institute Genome Sequencing Center for Infectious Disease"/>
            <person name="Wu L."/>
            <person name="Ma J."/>
        </authorList>
    </citation>
    <scope>NUCLEOTIDE SEQUENCE [LARGE SCALE GENOMIC DNA]</scope>
    <source>
        <strain evidence="2">KCTC 52677</strain>
    </source>
</reference>